<feature type="compositionally biased region" description="Basic residues" evidence="1">
    <location>
        <begin position="386"/>
        <end position="396"/>
    </location>
</feature>
<feature type="region of interest" description="Disordered" evidence="1">
    <location>
        <begin position="382"/>
        <end position="452"/>
    </location>
</feature>
<evidence type="ECO:0000313" key="2">
    <source>
        <dbReference type="EMBL" id="GJS65846.1"/>
    </source>
</evidence>
<evidence type="ECO:0000313" key="3">
    <source>
        <dbReference type="Proteomes" id="UP001151760"/>
    </source>
</evidence>
<accession>A0ABQ4XLC6</accession>
<protein>
    <recommendedName>
        <fullName evidence="4">Retrovirus-related Pol polyprotein from transposon TNT 1-94</fullName>
    </recommendedName>
</protein>
<evidence type="ECO:0000256" key="1">
    <source>
        <dbReference type="SAM" id="MobiDB-lite"/>
    </source>
</evidence>
<dbReference type="Proteomes" id="UP001151760">
    <property type="component" value="Unassembled WGS sequence"/>
</dbReference>
<dbReference type="EMBL" id="BQNB010009607">
    <property type="protein sequence ID" value="GJS65846.1"/>
    <property type="molecule type" value="Genomic_DNA"/>
</dbReference>
<keyword evidence="3" id="KW-1185">Reference proteome</keyword>
<sequence length="530" mass="59528">MEAIRIFLSFVTYMNFIVFQLDVKSSFLNGFDLKGYSISSYAGCNMDKKSTSGACQILGGKLICWSAKKQQSMAISLVEAEYVAAAGFCASILWMKSRLSGYDIHYKMVPIFGDNTSAISISKNLVLYSRTKHIDIRYHFIRDHILKKDIELHFIPTEYQLADIFTKPLDEPTFTRMKAEEFCCTAIAYDPKPSTDDFEVHPLKEYLIKFSVMNGKKPLTLDFKTFTESTGLDYAKDTYVSHPSIEKVKAELTKIVGNQILLDRTAVLKTVFPVALRILFTFVVQVLSGNSSYIELVNSIQKLFACCLLTGTKVDIGDIIYGDLIITLTNKSRQRYVFYLRFVSCTLAVLVGPDYTHMYSKDPSKVTPIELTDLMVAGPEALRSLPQKRKKPKSKKTPTETKPANKGLHSTIFDEGAAKTTSLPEGPRGDKDSEGLKPPGDMEPHTNPIVDPSLTNAKYLAYQTQSARLKYLSLTKNKGKTSSEVEPDIKALELKTFANIQELLLSDDEMVQERDDEEVFAAEENMDEDT</sequence>
<reference evidence="2" key="2">
    <citation type="submission" date="2022-01" db="EMBL/GenBank/DDBJ databases">
        <authorList>
            <person name="Yamashiro T."/>
            <person name="Shiraishi A."/>
            <person name="Satake H."/>
            <person name="Nakayama K."/>
        </authorList>
    </citation>
    <scope>NUCLEOTIDE SEQUENCE</scope>
</reference>
<dbReference type="PANTHER" id="PTHR11439:SF483">
    <property type="entry name" value="PEPTIDE SYNTHASE GLIP-LIKE, PUTATIVE (AFU_ORTHOLOGUE AFUA_3G12920)-RELATED"/>
    <property type="match status" value="1"/>
</dbReference>
<feature type="compositionally biased region" description="Basic and acidic residues" evidence="1">
    <location>
        <begin position="427"/>
        <end position="444"/>
    </location>
</feature>
<reference evidence="2" key="1">
    <citation type="journal article" date="2022" name="Int. J. Mol. Sci.">
        <title>Draft Genome of Tanacetum Coccineum: Genomic Comparison of Closely Related Tanacetum-Family Plants.</title>
        <authorList>
            <person name="Yamashiro T."/>
            <person name="Shiraishi A."/>
            <person name="Nakayama K."/>
            <person name="Satake H."/>
        </authorList>
    </citation>
    <scope>NUCLEOTIDE SEQUENCE</scope>
</reference>
<dbReference type="CDD" id="cd09272">
    <property type="entry name" value="RNase_HI_RT_Ty1"/>
    <property type="match status" value="1"/>
</dbReference>
<name>A0ABQ4XLC6_9ASTR</name>
<comment type="caution">
    <text evidence="2">The sequence shown here is derived from an EMBL/GenBank/DDBJ whole genome shotgun (WGS) entry which is preliminary data.</text>
</comment>
<organism evidence="2 3">
    <name type="scientific">Tanacetum coccineum</name>
    <dbReference type="NCBI Taxonomy" id="301880"/>
    <lineage>
        <taxon>Eukaryota</taxon>
        <taxon>Viridiplantae</taxon>
        <taxon>Streptophyta</taxon>
        <taxon>Embryophyta</taxon>
        <taxon>Tracheophyta</taxon>
        <taxon>Spermatophyta</taxon>
        <taxon>Magnoliopsida</taxon>
        <taxon>eudicotyledons</taxon>
        <taxon>Gunneridae</taxon>
        <taxon>Pentapetalae</taxon>
        <taxon>asterids</taxon>
        <taxon>campanulids</taxon>
        <taxon>Asterales</taxon>
        <taxon>Asteraceae</taxon>
        <taxon>Asteroideae</taxon>
        <taxon>Anthemideae</taxon>
        <taxon>Anthemidinae</taxon>
        <taxon>Tanacetum</taxon>
    </lineage>
</organism>
<evidence type="ECO:0008006" key="4">
    <source>
        <dbReference type="Google" id="ProtNLM"/>
    </source>
</evidence>
<proteinExistence type="predicted"/>
<gene>
    <name evidence="2" type="ORF">Tco_0680410</name>
</gene>
<dbReference type="PANTHER" id="PTHR11439">
    <property type="entry name" value="GAG-POL-RELATED RETROTRANSPOSON"/>
    <property type="match status" value="1"/>
</dbReference>